<proteinExistence type="predicted"/>
<name>A0ABQ9VLK9_SAGOE</name>
<protein>
    <submittedName>
        <fullName evidence="2">Uncharacterized protein</fullName>
    </submittedName>
</protein>
<keyword evidence="3" id="KW-1185">Reference proteome</keyword>
<comment type="caution">
    <text evidence="2">The sequence shown here is derived from an EMBL/GenBank/DDBJ whole genome shotgun (WGS) entry which is preliminary data.</text>
</comment>
<dbReference type="EMBL" id="JASSZA010000005">
    <property type="protein sequence ID" value="KAK2110267.1"/>
    <property type="molecule type" value="Genomic_DNA"/>
</dbReference>
<evidence type="ECO:0000313" key="2">
    <source>
        <dbReference type="EMBL" id="KAK2110267.1"/>
    </source>
</evidence>
<feature type="region of interest" description="Disordered" evidence="1">
    <location>
        <begin position="1"/>
        <end position="23"/>
    </location>
</feature>
<reference evidence="2 3" key="1">
    <citation type="submission" date="2023-05" db="EMBL/GenBank/DDBJ databases">
        <title>B98-5 Cell Line De Novo Hybrid Assembly: An Optical Mapping Approach.</title>
        <authorList>
            <person name="Kananen K."/>
            <person name="Auerbach J.A."/>
            <person name="Kautto E."/>
            <person name="Blachly J.S."/>
        </authorList>
    </citation>
    <scope>NUCLEOTIDE SEQUENCE [LARGE SCALE GENOMIC DNA]</scope>
    <source>
        <strain evidence="2">B95-8</strain>
        <tissue evidence="2">Cell line</tissue>
    </source>
</reference>
<dbReference type="Proteomes" id="UP001266305">
    <property type="component" value="Unassembled WGS sequence"/>
</dbReference>
<sequence length="222" mass="24704">METWEELSRRKTPAPKQLPPGFRRLNPGGSTLQCLLTFSAVHRSKVLPHQPCLHLISQDCRVYLNLKNNYEGNRNCQEFFTLQEERTKGTHERQGPFLSYSISTAAGKHPEKDTILPTHSPLVPCLGGRRIAVLQVPSHLEPLVMLRVPVHLVQGTGQGKERRPLLNALTDALWLDELQQAADGVPSPASQHEQKEPAVAVSPDGCGYSLLCRQRERVCAGL</sequence>
<gene>
    <name evidence="2" type="ORF">P7K49_010013</name>
</gene>
<accession>A0ABQ9VLK9</accession>
<organism evidence="2 3">
    <name type="scientific">Saguinus oedipus</name>
    <name type="common">Cotton-top tamarin</name>
    <name type="synonym">Oedipomidas oedipus</name>
    <dbReference type="NCBI Taxonomy" id="9490"/>
    <lineage>
        <taxon>Eukaryota</taxon>
        <taxon>Metazoa</taxon>
        <taxon>Chordata</taxon>
        <taxon>Craniata</taxon>
        <taxon>Vertebrata</taxon>
        <taxon>Euteleostomi</taxon>
        <taxon>Mammalia</taxon>
        <taxon>Eutheria</taxon>
        <taxon>Euarchontoglires</taxon>
        <taxon>Primates</taxon>
        <taxon>Haplorrhini</taxon>
        <taxon>Platyrrhini</taxon>
        <taxon>Cebidae</taxon>
        <taxon>Callitrichinae</taxon>
        <taxon>Saguinus</taxon>
    </lineage>
</organism>
<evidence type="ECO:0000313" key="3">
    <source>
        <dbReference type="Proteomes" id="UP001266305"/>
    </source>
</evidence>
<evidence type="ECO:0000256" key="1">
    <source>
        <dbReference type="SAM" id="MobiDB-lite"/>
    </source>
</evidence>